<dbReference type="HOGENOM" id="CLU_067057_0_1_9"/>
<proteinExistence type="predicted"/>
<dbReference type="OrthoDB" id="2325158at2"/>
<organism evidence="4">
    <name type="scientific">Lactobacillus acidophilus (strain ATCC 700396 / NCK56 / N2 / NCFM)</name>
    <dbReference type="NCBI Taxonomy" id="272621"/>
    <lineage>
        <taxon>Bacteria</taxon>
        <taxon>Bacillati</taxon>
        <taxon>Bacillota</taxon>
        <taxon>Bacilli</taxon>
        <taxon>Lactobacillales</taxon>
        <taxon>Lactobacillaceae</taxon>
        <taxon>Lactobacillus</taxon>
    </lineage>
</organism>
<evidence type="ECO:0000313" key="4">
    <source>
        <dbReference type="Proteomes" id="UP000006381"/>
    </source>
</evidence>
<keyword evidence="4" id="KW-1185">Reference proteome</keyword>
<dbReference type="Pfam" id="PF03413">
    <property type="entry name" value="PepSY"/>
    <property type="match status" value="1"/>
</dbReference>
<evidence type="ECO:0000259" key="2">
    <source>
        <dbReference type="Pfam" id="PF03413"/>
    </source>
</evidence>
<dbReference type="InterPro" id="IPR025711">
    <property type="entry name" value="PepSY"/>
</dbReference>
<dbReference type="BioCyc" id="LACI272621:G1G49-1635-MONOMER"/>
<feature type="domain" description="PepSY" evidence="2">
    <location>
        <begin position="138"/>
        <end position="193"/>
    </location>
</feature>
<dbReference type="eggNOG" id="COG3212">
    <property type="taxonomic scope" value="Bacteria"/>
</dbReference>
<keyword evidence="1" id="KW-0732">Signal</keyword>
<dbReference type="PATRIC" id="fig|272621.13.peg.1587"/>
<reference evidence="3 4" key="1">
    <citation type="journal article" date="2005" name="Proc. Natl. Acad. Sci. U.S.A.">
        <title>Complete genome sequence of the probiotic lactic acid bacterium Lactobacillus acidophilus NCFM.</title>
        <authorList>
            <person name="Altermann E."/>
            <person name="Russell W.M."/>
            <person name="Azcarate-Peril M.A."/>
            <person name="Barrangou R."/>
            <person name="Buck B.L."/>
            <person name="McAuliffe O."/>
            <person name="Souther N."/>
            <person name="Dobson A."/>
            <person name="Duong T."/>
            <person name="Callanan M."/>
            <person name="Lick S."/>
            <person name="Hamrick A."/>
            <person name="Cano R."/>
            <person name="Klaenhammer T.R."/>
        </authorList>
    </citation>
    <scope>NUCLEOTIDE SEQUENCE [LARGE SCALE GENOMIC DNA]</scope>
    <source>
        <strain evidence="4">ATCC 700396 / NCK56 / N2 / NCFM</strain>
    </source>
</reference>
<dbReference type="EMBL" id="CP000033">
    <property type="protein sequence ID" value="AAV43479.1"/>
    <property type="molecule type" value="Genomic_DNA"/>
</dbReference>
<feature type="signal peptide" evidence="1">
    <location>
        <begin position="1"/>
        <end position="24"/>
    </location>
</feature>
<dbReference type="AlphaFoldDB" id="Q5FIJ5"/>
<sequence>MKRFLTFILSIFAGIAIGIAISHANQETRKTSNVTVHVGDFLNKTQAVSYSTDKLPTIRVNQASAIRKFKSLYSNAVIKSISLTLNKDIYVYNIIGFDDRKDCMIQVDATNNKIIGQSTQVLNYDFDKESYLNLNKTISRSEASEIATKEFNNETPISWKLEDVNDQAIWKIVLIRNEQKREIKINAETKELL</sequence>
<feature type="chain" id="PRO_5004256367" description="PepSY domain-containing protein" evidence="1">
    <location>
        <begin position="25"/>
        <end position="193"/>
    </location>
</feature>
<evidence type="ECO:0000256" key="1">
    <source>
        <dbReference type="SAM" id="SignalP"/>
    </source>
</evidence>
<dbReference type="Gene3D" id="3.10.450.40">
    <property type="match status" value="2"/>
</dbReference>
<gene>
    <name evidence="3" type="ordered locus">LBA1667</name>
</gene>
<dbReference type="Proteomes" id="UP000006381">
    <property type="component" value="Chromosome"/>
</dbReference>
<dbReference type="GeneID" id="93289265"/>
<accession>Q5FIJ5</accession>
<dbReference type="DNASU" id="3251397"/>
<dbReference type="RefSeq" id="WP_003550018.1">
    <property type="nucleotide sequence ID" value="NC_006814.3"/>
</dbReference>
<protein>
    <recommendedName>
        <fullName evidence="2">PepSY domain-containing protein</fullName>
    </recommendedName>
</protein>
<evidence type="ECO:0000313" key="3">
    <source>
        <dbReference type="EMBL" id="AAV43479.1"/>
    </source>
</evidence>
<dbReference type="STRING" id="272621.LBA1667"/>
<dbReference type="KEGG" id="lac:LBA1667"/>
<name>Q5FIJ5_LACAC</name>